<evidence type="ECO:0000313" key="11">
    <source>
        <dbReference type="Proteomes" id="UP000054928"/>
    </source>
</evidence>
<comment type="similarity">
    <text evidence="2">Belongs to the syntaxin family.</text>
</comment>
<dbReference type="STRING" id="4781.A0A0P1A9G2"/>
<evidence type="ECO:0000256" key="6">
    <source>
        <dbReference type="ARBA" id="ARBA00023054"/>
    </source>
</evidence>
<dbReference type="PROSITE" id="PS50192">
    <property type="entry name" value="T_SNARE"/>
    <property type="match status" value="1"/>
</dbReference>
<feature type="region of interest" description="Disordered" evidence="8">
    <location>
        <begin position="150"/>
        <end position="189"/>
    </location>
</feature>
<dbReference type="InterPro" id="IPR010989">
    <property type="entry name" value="SNARE"/>
</dbReference>
<evidence type="ECO:0000256" key="2">
    <source>
        <dbReference type="ARBA" id="ARBA00009063"/>
    </source>
</evidence>
<reference evidence="11" key="1">
    <citation type="submission" date="2014-09" db="EMBL/GenBank/DDBJ databases">
        <authorList>
            <person name="Sharma Rahul"/>
            <person name="Thines Marco"/>
        </authorList>
    </citation>
    <scope>NUCLEOTIDE SEQUENCE [LARGE SCALE GENOMIC DNA]</scope>
</reference>
<protein>
    <submittedName>
        <fullName evidence="10">Syntaxin-like protein</fullName>
    </submittedName>
</protein>
<dbReference type="Proteomes" id="UP000054928">
    <property type="component" value="Unassembled WGS sequence"/>
</dbReference>
<dbReference type="Gene3D" id="1.20.58.70">
    <property type="match status" value="1"/>
</dbReference>
<evidence type="ECO:0000256" key="1">
    <source>
        <dbReference type="ARBA" id="ARBA00004211"/>
    </source>
</evidence>
<dbReference type="PANTHER" id="PTHR19957:SF3">
    <property type="entry name" value="SYNTAXIN-5"/>
    <property type="match status" value="1"/>
</dbReference>
<dbReference type="GO" id="GO:0006906">
    <property type="term" value="P:vesicle fusion"/>
    <property type="evidence" value="ECO:0007669"/>
    <property type="project" value="TreeGrafter"/>
</dbReference>
<dbReference type="InterPro" id="IPR045242">
    <property type="entry name" value="Syntaxin"/>
</dbReference>
<dbReference type="GO" id="GO:0031201">
    <property type="term" value="C:SNARE complex"/>
    <property type="evidence" value="ECO:0007669"/>
    <property type="project" value="TreeGrafter"/>
</dbReference>
<name>A0A0P1A9G2_PLAHL</name>
<dbReference type="SUPFAM" id="SSF47661">
    <property type="entry name" value="t-snare proteins"/>
    <property type="match status" value="1"/>
</dbReference>
<sequence length="268" mass="29923">MAVNRTADFALLCQHFSDAKGATALQKPAHTPFQENAQFNAAASDISKEVYQASKRLQQLTQLVRQNNMFNDPTDAINELAALVKKDITDINMQLDNLQEYIDSKRQSATSRQAARHSDAVVSLMKSNLMATTKGFKDILEVRQENMKLQQSRRARYGKTASRALGKPLAFKAPKPPRSNSSHTDSEQEVNLFNTLPRPGLNMADTKQTEIQPLITTMTQEQLVAEQQNYAESRAGAVSQIESHIVDIGQLFGRLSTLIHEQGDLVRR</sequence>
<evidence type="ECO:0000259" key="9">
    <source>
        <dbReference type="PROSITE" id="PS50192"/>
    </source>
</evidence>
<keyword evidence="7" id="KW-0472">Membrane</keyword>
<dbReference type="GO" id="GO:0005484">
    <property type="term" value="F:SNAP receptor activity"/>
    <property type="evidence" value="ECO:0007669"/>
    <property type="project" value="TreeGrafter"/>
</dbReference>
<dbReference type="PANTHER" id="PTHR19957">
    <property type="entry name" value="SYNTAXIN"/>
    <property type="match status" value="1"/>
</dbReference>
<keyword evidence="4" id="KW-0812">Transmembrane</keyword>
<organism evidence="10 11">
    <name type="scientific">Plasmopara halstedii</name>
    <name type="common">Downy mildew of sunflower</name>
    <dbReference type="NCBI Taxonomy" id="4781"/>
    <lineage>
        <taxon>Eukaryota</taxon>
        <taxon>Sar</taxon>
        <taxon>Stramenopiles</taxon>
        <taxon>Oomycota</taxon>
        <taxon>Peronosporomycetes</taxon>
        <taxon>Peronosporales</taxon>
        <taxon>Peronosporaceae</taxon>
        <taxon>Plasmopara</taxon>
    </lineage>
</organism>
<dbReference type="GO" id="GO:0000139">
    <property type="term" value="C:Golgi membrane"/>
    <property type="evidence" value="ECO:0007669"/>
    <property type="project" value="TreeGrafter"/>
</dbReference>
<dbReference type="InterPro" id="IPR000727">
    <property type="entry name" value="T_SNARE_dom"/>
</dbReference>
<proteinExistence type="inferred from homology"/>
<evidence type="ECO:0000256" key="5">
    <source>
        <dbReference type="ARBA" id="ARBA00022989"/>
    </source>
</evidence>
<keyword evidence="3" id="KW-0813">Transport</keyword>
<evidence type="ECO:0000256" key="8">
    <source>
        <dbReference type="SAM" id="MobiDB-lite"/>
    </source>
</evidence>
<dbReference type="OMA" id="EHNHNVV"/>
<feature type="domain" description="T-SNARE coiled-coil homology" evidence="9">
    <location>
        <begin position="228"/>
        <end position="268"/>
    </location>
</feature>
<evidence type="ECO:0000256" key="3">
    <source>
        <dbReference type="ARBA" id="ARBA00022448"/>
    </source>
</evidence>
<evidence type="ECO:0000313" key="10">
    <source>
        <dbReference type="EMBL" id="CEG36968.1"/>
    </source>
</evidence>
<keyword evidence="6" id="KW-0175">Coiled coil</keyword>
<evidence type="ECO:0000256" key="4">
    <source>
        <dbReference type="ARBA" id="ARBA00022692"/>
    </source>
</evidence>
<dbReference type="EMBL" id="CCYD01000252">
    <property type="protein sequence ID" value="CEG36968.1"/>
    <property type="molecule type" value="Genomic_DNA"/>
</dbReference>
<dbReference type="OrthoDB" id="421009at2759"/>
<dbReference type="GO" id="GO:0006888">
    <property type="term" value="P:endoplasmic reticulum to Golgi vesicle-mediated transport"/>
    <property type="evidence" value="ECO:0007669"/>
    <property type="project" value="TreeGrafter"/>
</dbReference>
<dbReference type="GO" id="GO:0006886">
    <property type="term" value="P:intracellular protein transport"/>
    <property type="evidence" value="ECO:0007669"/>
    <property type="project" value="TreeGrafter"/>
</dbReference>
<keyword evidence="5" id="KW-1133">Transmembrane helix</keyword>
<feature type="compositionally biased region" description="Polar residues" evidence="8">
    <location>
        <begin position="178"/>
        <end position="189"/>
    </location>
</feature>
<comment type="subcellular location">
    <subcellularLocation>
        <location evidence="1">Membrane</location>
        <topology evidence="1">Single-pass type IV membrane protein</topology>
    </subcellularLocation>
</comment>
<dbReference type="RefSeq" id="XP_024573337.1">
    <property type="nucleotide sequence ID" value="XM_024722240.1"/>
</dbReference>
<evidence type="ECO:0000256" key="7">
    <source>
        <dbReference type="ARBA" id="ARBA00023136"/>
    </source>
</evidence>
<keyword evidence="11" id="KW-1185">Reference proteome</keyword>
<dbReference type="GO" id="GO:0000149">
    <property type="term" value="F:SNARE binding"/>
    <property type="evidence" value="ECO:0007669"/>
    <property type="project" value="TreeGrafter"/>
</dbReference>
<dbReference type="GeneID" id="36399272"/>
<accession>A0A0P1A9G2</accession>
<dbReference type="AlphaFoldDB" id="A0A0P1A9G2"/>
<dbReference type="GO" id="GO:0048278">
    <property type="term" value="P:vesicle docking"/>
    <property type="evidence" value="ECO:0007669"/>
    <property type="project" value="TreeGrafter"/>
</dbReference>